<evidence type="ECO:0000313" key="3">
    <source>
        <dbReference type="Proteomes" id="UP001199915"/>
    </source>
</evidence>
<dbReference type="Pfam" id="PF18840">
    <property type="entry name" value="LPD25"/>
    <property type="match status" value="1"/>
</dbReference>
<reference evidence="2" key="1">
    <citation type="submission" date="2022-01" db="EMBL/GenBank/DDBJ databases">
        <title>Collection of gut derived symbiotic bacterial strains cultured from healthy donors.</title>
        <authorList>
            <person name="Lin H."/>
            <person name="Kohout C."/>
            <person name="Waligurski E."/>
            <person name="Pamer E.G."/>
        </authorList>
    </citation>
    <scope>NUCLEOTIDE SEQUENCE</scope>
    <source>
        <strain evidence="2">DFI.5.49</strain>
    </source>
</reference>
<evidence type="ECO:0000259" key="1">
    <source>
        <dbReference type="Pfam" id="PF18840"/>
    </source>
</evidence>
<comment type="caution">
    <text evidence="2">The sequence shown here is derived from an EMBL/GenBank/DDBJ whole genome shotgun (WGS) entry which is preliminary data.</text>
</comment>
<dbReference type="InterPro" id="IPR041045">
    <property type="entry name" value="LPD25"/>
</dbReference>
<evidence type="ECO:0000313" key="2">
    <source>
        <dbReference type="EMBL" id="MCG4767260.1"/>
    </source>
</evidence>
<dbReference type="AlphaFoldDB" id="A0AAE3F426"/>
<proteinExistence type="predicted"/>
<organism evidence="2 3">
    <name type="scientific">Fusicatenibacter saccharivorans</name>
    <dbReference type="NCBI Taxonomy" id="1150298"/>
    <lineage>
        <taxon>Bacteria</taxon>
        <taxon>Bacillati</taxon>
        <taxon>Bacillota</taxon>
        <taxon>Clostridia</taxon>
        <taxon>Lachnospirales</taxon>
        <taxon>Lachnospiraceae</taxon>
        <taxon>Fusicatenibacter</taxon>
    </lineage>
</organism>
<feature type="domain" description="Large polyvalent protein associated" evidence="1">
    <location>
        <begin position="79"/>
        <end position="167"/>
    </location>
</feature>
<dbReference type="Proteomes" id="UP001199915">
    <property type="component" value="Unassembled WGS sequence"/>
</dbReference>
<protein>
    <recommendedName>
        <fullName evidence="1">Large polyvalent protein associated domain-containing protein</fullName>
    </recommendedName>
</protein>
<name>A0AAE3F426_9FIRM</name>
<sequence length="317" mass="36786">MKIQRDGKEYTLTAEEVMEAHEEFVTSFMVAELENSYDVPHKYSKDLAKEAYDMYADSSNYSEYDCIERVAKDYQDRCKEPTVTITWSECNDFEDGEVIPLAEANKRFELIDADIREQYGGHYYEKTKFLLNYNMGKENFSYEGRQDFGDYEGSLIDHLHNMALMYAYDSEYYDSVASSNTPELAEKIRTNGLFLLNKLVPYLRAHEEISDKSVTVHVLFDKPSVEIESWKEKYLIDFDNYVSDCRYCLNSGLNLPDEPMLKDYDPALIAERQKIEEELKQEAAAAGMTVEEYAANDFISPKQQTTNKKATKKQPTL</sequence>
<accession>A0AAE3F426</accession>
<dbReference type="EMBL" id="JAKNFS010000038">
    <property type="protein sequence ID" value="MCG4767260.1"/>
    <property type="molecule type" value="Genomic_DNA"/>
</dbReference>
<dbReference type="RefSeq" id="WP_118659175.1">
    <property type="nucleotide sequence ID" value="NZ_JAKNFS010000038.1"/>
</dbReference>
<gene>
    <name evidence="2" type="ORF">L0N21_17410</name>
</gene>